<dbReference type="Pfam" id="PF14309">
    <property type="entry name" value="DUF4378"/>
    <property type="match status" value="1"/>
</dbReference>
<comment type="caution">
    <text evidence="3">The sequence shown here is derived from an EMBL/GenBank/DDBJ whole genome shotgun (WGS) entry which is preliminary data.</text>
</comment>
<evidence type="ECO:0000313" key="3">
    <source>
        <dbReference type="EMBL" id="KAK6142148.1"/>
    </source>
</evidence>
<evidence type="ECO:0000256" key="1">
    <source>
        <dbReference type="SAM" id="MobiDB-lite"/>
    </source>
</evidence>
<organism evidence="3 4">
    <name type="scientific">Rehmannia glutinosa</name>
    <name type="common">Chinese foxglove</name>
    <dbReference type="NCBI Taxonomy" id="99300"/>
    <lineage>
        <taxon>Eukaryota</taxon>
        <taxon>Viridiplantae</taxon>
        <taxon>Streptophyta</taxon>
        <taxon>Embryophyta</taxon>
        <taxon>Tracheophyta</taxon>
        <taxon>Spermatophyta</taxon>
        <taxon>Magnoliopsida</taxon>
        <taxon>eudicotyledons</taxon>
        <taxon>Gunneridae</taxon>
        <taxon>Pentapetalae</taxon>
        <taxon>asterids</taxon>
        <taxon>lamiids</taxon>
        <taxon>Lamiales</taxon>
        <taxon>Orobanchaceae</taxon>
        <taxon>Rehmannieae</taxon>
        <taxon>Rehmannia</taxon>
    </lineage>
</organism>
<gene>
    <name evidence="3" type="ORF">DH2020_006959</name>
</gene>
<protein>
    <recommendedName>
        <fullName evidence="2">DUF4378 domain-containing protein</fullName>
    </recommendedName>
</protein>
<feature type="compositionally biased region" description="Basic and acidic residues" evidence="1">
    <location>
        <begin position="1"/>
        <end position="40"/>
    </location>
</feature>
<evidence type="ECO:0000259" key="2">
    <source>
        <dbReference type="Pfam" id="PF14309"/>
    </source>
</evidence>
<dbReference type="InterPro" id="IPR025486">
    <property type="entry name" value="DUF4378"/>
</dbReference>
<proteinExistence type="predicted"/>
<feature type="region of interest" description="Disordered" evidence="1">
    <location>
        <begin position="389"/>
        <end position="413"/>
    </location>
</feature>
<dbReference type="Proteomes" id="UP001318860">
    <property type="component" value="Unassembled WGS sequence"/>
</dbReference>
<dbReference type="PANTHER" id="PTHR47071">
    <property type="entry name" value="PROTEIN TRM32"/>
    <property type="match status" value="1"/>
</dbReference>
<evidence type="ECO:0000313" key="4">
    <source>
        <dbReference type="Proteomes" id="UP001318860"/>
    </source>
</evidence>
<reference evidence="3 4" key="1">
    <citation type="journal article" date="2021" name="Comput. Struct. Biotechnol. J.">
        <title>De novo genome assembly of the potent medicinal plant Rehmannia glutinosa using nanopore technology.</title>
        <authorList>
            <person name="Ma L."/>
            <person name="Dong C."/>
            <person name="Song C."/>
            <person name="Wang X."/>
            <person name="Zheng X."/>
            <person name="Niu Y."/>
            <person name="Chen S."/>
            <person name="Feng W."/>
        </authorList>
    </citation>
    <scope>NUCLEOTIDE SEQUENCE [LARGE SCALE GENOMIC DNA]</scope>
    <source>
        <strain evidence="3">DH-2019</strain>
    </source>
</reference>
<sequence>MIQQRKHEDQTHDRFNWSPERKMYRPDAYESEKLLDDRENPYLSTKRSRATKKRSLKSRIKAFVSEEISTESEDRQGDKSKPNLQRTYSIHHLESLDDDISKICTDWKHPIIVLPRNAESQSLDTTQKKADTDVLEIFKVDKELLIKHLLDTDESIANFSRSALGLNTVARFSKSRSFPVSELSERKKLKPVRLENKQNEVWSFPRENKFQTVNRATRLDRRSASLNESLGRYARMFENRFQTDAKLNASKSLRLTSEYGHAPLYFRRIRTLSNVDFYNSNLNSELLRDGPSGNGSVEEKLAGLFASDEENVSLDANMEIKEGVASDDECEEVNGLEDEAEKLIKADSNCSDIARKQLPDQDFVLETESYAVERRISEDLEHGSSIHDSCFSINTDDPKTENDQISSDKITKHPKTNNSDMYYVRRILDQSGIAVDASDITWHASDQPFGPQLFEQVETCWPHEKDDQQDLCPHHQMLFNLVNEVLVDVYDISLPYYPKALSSSCHVRPFPVGDLMIEEVCTKIGTMVNLETREKQSLEPIVARDLVCDRSWMNLQLDTESMALDIEDMIFNELLEEVMFS</sequence>
<name>A0ABR0W3A7_REHGL</name>
<dbReference type="EMBL" id="JABTTQ020000017">
    <property type="protein sequence ID" value="KAK6142148.1"/>
    <property type="molecule type" value="Genomic_DNA"/>
</dbReference>
<keyword evidence="4" id="KW-1185">Reference proteome</keyword>
<feature type="region of interest" description="Disordered" evidence="1">
    <location>
        <begin position="1"/>
        <end position="55"/>
    </location>
</feature>
<feature type="domain" description="DUF4378" evidence="2">
    <location>
        <begin position="422"/>
        <end position="577"/>
    </location>
</feature>
<feature type="compositionally biased region" description="Basic residues" evidence="1">
    <location>
        <begin position="46"/>
        <end position="55"/>
    </location>
</feature>
<dbReference type="InterPro" id="IPR044257">
    <property type="entry name" value="TRM32-like"/>
</dbReference>
<dbReference type="PANTHER" id="PTHR47071:SF2">
    <property type="entry name" value="PROTEIN TRM32"/>
    <property type="match status" value="1"/>
</dbReference>
<accession>A0ABR0W3A7</accession>